<protein>
    <submittedName>
        <fullName evidence="2">Odorant binding protein 8</fullName>
    </submittedName>
</protein>
<dbReference type="SMR" id="A0A1W5XGJ7"/>
<reference evidence="2" key="1">
    <citation type="submission" date="2016-09" db="EMBL/GenBank/DDBJ databases">
        <title>Identification of putative odorant binding protein genes from the Anoplophora nobilis via an antennal transcriptome analysis.</title>
        <authorList>
            <person name="Li G.-W."/>
            <person name="Chen X.-L."/>
            <person name="Shang T.-C."/>
        </authorList>
    </citation>
    <scope>NUCLEOTIDE SEQUENCE</scope>
</reference>
<dbReference type="EMBL" id="KX890105">
    <property type="protein sequence ID" value="ARH65463.1"/>
    <property type="molecule type" value="mRNA"/>
</dbReference>
<dbReference type="OrthoDB" id="6815539at2759"/>
<dbReference type="AlphaFoldDB" id="A0A1W5XGJ7"/>
<dbReference type="InterPro" id="IPR006170">
    <property type="entry name" value="PBP/GOBP"/>
</dbReference>
<keyword evidence="1" id="KW-0732">Signal</keyword>
<dbReference type="GO" id="GO:0005549">
    <property type="term" value="F:odorant binding"/>
    <property type="evidence" value="ECO:0007669"/>
    <property type="project" value="InterPro"/>
</dbReference>
<accession>A0A1W5XGJ7</accession>
<proteinExistence type="evidence at transcript level"/>
<dbReference type="RefSeq" id="XP_018563378.1">
    <property type="nucleotide sequence ID" value="XM_018707862.2"/>
</dbReference>
<sequence>MSVKMGTAIFSVVVTAILAISSVQAILKQSDFTPELKKLAANLHVTCVSKTGIDEALIDKVLNGEFVEEPKMKAYMTCLLLEGTLIDEKGTPNLEFGATLIPENIREESVKNIKHCYAVNNDVTDLEEKIFRVFKCYYYINSDIFIFF</sequence>
<dbReference type="GeneID" id="108905088"/>
<dbReference type="KEGG" id="agb:108905088"/>
<feature type="signal peptide" evidence="1">
    <location>
        <begin position="1"/>
        <end position="25"/>
    </location>
</feature>
<dbReference type="Gene3D" id="1.10.238.20">
    <property type="entry name" value="Pheromone/general odorant binding protein domain"/>
    <property type="match status" value="1"/>
</dbReference>
<dbReference type="Pfam" id="PF01395">
    <property type="entry name" value="PBP_GOBP"/>
    <property type="match status" value="1"/>
</dbReference>
<dbReference type="SUPFAM" id="SSF47565">
    <property type="entry name" value="Insect pheromone/odorant-binding proteins"/>
    <property type="match status" value="1"/>
</dbReference>
<dbReference type="PANTHER" id="PTHR21364">
    <property type="entry name" value="GENERAL ODORANT-BINDING PROTEIN 19A"/>
    <property type="match status" value="1"/>
</dbReference>
<name>A0A1W5XGJ7_ANOGL</name>
<feature type="chain" id="PRO_5010880294" evidence="1">
    <location>
        <begin position="26"/>
        <end position="148"/>
    </location>
</feature>
<dbReference type="InterPro" id="IPR036728">
    <property type="entry name" value="PBP_GOBP_sf"/>
</dbReference>
<organism evidence="2">
    <name type="scientific">Anoplophora glabripennis</name>
    <name type="common">Asian longhorn beetle</name>
    <name type="synonym">Anoplophora nobilis</name>
    <dbReference type="NCBI Taxonomy" id="217634"/>
    <lineage>
        <taxon>Eukaryota</taxon>
        <taxon>Metazoa</taxon>
        <taxon>Ecdysozoa</taxon>
        <taxon>Arthropoda</taxon>
        <taxon>Hexapoda</taxon>
        <taxon>Insecta</taxon>
        <taxon>Pterygota</taxon>
        <taxon>Neoptera</taxon>
        <taxon>Endopterygota</taxon>
        <taxon>Coleoptera</taxon>
        <taxon>Polyphaga</taxon>
        <taxon>Cucujiformia</taxon>
        <taxon>Chrysomeloidea</taxon>
        <taxon>Cerambycidae</taxon>
        <taxon>Lamiinae</taxon>
        <taxon>Lamiini</taxon>
        <taxon>Anoplophora</taxon>
    </lineage>
</organism>
<dbReference type="CDD" id="cd23992">
    <property type="entry name" value="PBP_GOBP"/>
    <property type="match status" value="1"/>
</dbReference>
<dbReference type="PANTHER" id="PTHR21364:SF2">
    <property type="entry name" value="GENERAL ODORANT-BINDING PROTEIN 19A"/>
    <property type="match status" value="1"/>
</dbReference>
<evidence type="ECO:0000256" key="1">
    <source>
        <dbReference type="SAM" id="SignalP"/>
    </source>
</evidence>
<evidence type="ECO:0000313" key="2">
    <source>
        <dbReference type="EMBL" id="ARH65463.1"/>
    </source>
</evidence>
<dbReference type="SMART" id="SM00708">
    <property type="entry name" value="PhBP"/>
    <property type="match status" value="1"/>
</dbReference>